<comment type="caution">
    <text evidence="7">The sequence shown here is derived from an EMBL/GenBank/DDBJ whole genome shotgun (WGS) entry which is preliminary data.</text>
</comment>
<dbReference type="SUPFAM" id="SSF48371">
    <property type="entry name" value="ARM repeat"/>
    <property type="match status" value="1"/>
</dbReference>
<dbReference type="Gene3D" id="1.25.10.10">
    <property type="entry name" value="Leucine-rich Repeat Variant"/>
    <property type="match status" value="1"/>
</dbReference>
<feature type="domain" description="Protein kinase" evidence="6">
    <location>
        <begin position="15"/>
        <end position="277"/>
    </location>
</feature>
<dbReference type="InterPro" id="IPR000719">
    <property type="entry name" value="Prot_kinase_dom"/>
</dbReference>
<evidence type="ECO:0000256" key="4">
    <source>
        <dbReference type="ARBA" id="ARBA00056114"/>
    </source>
</evidence>
<dbReference type="SMART" id="SM00220">
    <property type="entry name" value="S_TKc"/>
    <property type="match status" value="1"/>
</dbReference>
<evidence type="ECO:0000313" key="7">
    <source>
        <dbReference type="EMBL" id="KAK4030348.1"/>
    </source>
</evidence>
<dbReference type="InterPro" id="IPR051177">
    <property type="entry name" value="CIK-Related_Protein"/>
</dbReference>
<keyword evidence="8" id="KW-1185">Reference proteome</keyword>
<protein>
    <recommendedName>
        <fullName evidence="2">N-terminal kinase-like protein</fullName>
    </recommendedName>
    <alternativeName>
        <fullName evidence="3">SCY1-like protein 1</fullName>
    </alternativeName>
</protein>
<dbReference type="PANTHER" id="PTHR12984">
    <property type="entry name" value="SCY1-RELATED S/T PROTEIN KINASE-LIKE"/>
    <property type="match status" value="1"/>
</dbReference>
<feature type="region of interest" description="Disordered" evidence="5">
    <location>
        <begin position="589"/>
        <end position="637"/>
    </location>
</feature>
<proteinExistence type="inferred from homology"/>
<comment type="similarity">
    <text evidence="1">Belongs to the protein kinase superfamily.</text>
</comment>
<dbReference type="PANTHER" id="PTHR12984:SF3">
    <property type="entry name" value="N-TERMINAL KINASE-LIKE PROTEIN"/>
    <property type="match status" value="1"/>
</dbReference>
<dbReference type="Proteomes" id="UP001234178">
    <property type="component" value="Unassembled WGS sequence"/>
</dbReference>
<evidence type="ECO:0000256" key="1">
    <source>
        <dbReference type="ARBA" id="ARBA00038349"/>
    </source>
</evidence>
<dbReference type="Gene3D" id="3.30.200.20">
    <property type="entry name" value="Phosphorylase Kinase, domain 1"/>
    <property type="match status" value="1"/>
</dbReference>
<gene>
    <name evidence="7" type="ORF">OUZ56_023349</name>
</gene>
<dbReference type="PROSITE" id="PS50011">
    <property type="entry name" value="PROTEIN_KINASE_DOM"/>
    <property type="match status" value="1"/>
</dbReference>
<dbReference type="InterPro" id="IPR011989">
    <property type="entry name" value="ARM-like"/>
</dbReference>
<evidence type="ECO:0000256" key="5">
    <source>
        <dbReference type="SAM" id="MobiDB-lite"/>
    </source>
</evidence>
<comment type="function">
    <text evidence="4">Regulates COPI-mediated retrograde protein traffic at the interface between the Golgi apparatus and the endoplasmic reticulum. Involved in the maintenance of the Golgi apparatus morphology.</text>
</comment>
<dbReference type="SUPFAM" id="SSF56112">
    <property type="entry name" value="Protein kinase-like (PK-like)"/>
    <property type="match status" value="1"/>
</dbReference>
<reference evidence="7 8" key="1">
    <citation type="journal article" date="2023" name="Nucleic Acids Res.">
        <title>The hologenome of Daphnia magna reveals possible DNA methylation and microbiome-mediated evolution of the host genome.</title>
        <authorList>
            <person name="Chaturvedi A."/>
            <person name="Li X."/>
            <person name="Dhandapani V."/>
            <person name="Marshall H."/>
            <person name="Kissane S."/>
            <person name="Cuenca-Cambronero M."/>
            <person name="Asole G."/>
            <person name="Calvet F."/>
            <person name="Ruiz-Romero M."/>
            <person name="Marangio P."/>
            <person name="Guigo R."/>
            <person name="Rago D."/>
            <person name="Mirbahai L."/>
            <person name="Eastwood N."/>
            <person name="Colbourne J.K."/>
            <person name="Zhou J."/>
            <person name="Mallon E."/>
            <person name="Orsini L."/>
        </authorList>
    </citation>
    <scope>NUCLEOTIDE SEQUENCE [LARGE SCALE GENOMIC DNA]</scope>
    <source>
        <strain evidence="7">LRV0_1</strain>
    </source>
</reference>
<feature type="compositionally biased region" description="Basic and acidic residues" evidence="5">
    <location>
        <begin position="719"/>
        <end position="740"/>
    </location>
</feature>
<feature type="compositionally biased region" description="Polar residues" evidence="5">
    <location>
        <begin position="603"/>
        <end position="622"/>
    </location>
</feature>
<dbReference type="Gene3D" id="1.10.510.10">
    <property type="entry name" value="Transferase(Phosphotransferase) domain 1"/>
    <property type="match status" value="1"/>
</dbReference>
<dbReference type="Pfam" id="PF00069">
    <property type="entry name" value="Pkinase"/>
    <property type="match status" value="1"/>
</dbReference>
<feature type="region of interest" description="Disordered" evidence="5">
    <location>
        <begin position="691"/>
        <end position="760"/>
    </location>
</feature>
<evidence type="ECO:0000256" key="2">
    <source>
        <dbReference type="ARBA" id="ARBA00040972"/>
    </source>
</evidence>
<evidence type="ECO:0000313" key="8">
    <source>
        <dbReference type="Proteomes" id="UP001234178"/>
    </source>
</evidence>
<name>A0ABR0AZ06_9CRUS</name>
<organism evidence="7 8">
    <name type="scientific">Daphnia magna</name>
    <dbReference type="NCBI Taxonomy" id="35525"/>
    <lineage>
        <taxon>Eukaryota</taxon>
        <taxon>Metazoa</taxon>
        <taxon>Ecdysozoa</taxon>
        <taxon>Arthropoda</taxon>
        <taxon>Crustacea</taxon>
        <taxon>Branchiopoda</taxon>
        <taxon>Diplostraca</taxon>
        <taxon>Cladocera</taxon>
        <taxon>Anomopoda</taxon>
        <taxon>Daphniidae</taxon>
        <taxon>Daphnia</taxon>
    </lineage>
</organism>
<dbReference type="EMBL" id="JAOYFB010000039">
    <property type="protein sequence ID" value="KAK4030348.1"/>
    <property type="molecule type" value="Genomic_DNA"/>
</dbReference>
<evidence type="ECO:0000259" key="6">
    <source>
        <dbReference type="PROSITE" id="PS50011"/>
    </source>
</evidence>
<dbReference type="InterPro" id="IPR016024">
    <property type="entry name" value="ARM-type_fold"/>
</dbReference>
<sequence>MWSFFSRDPSKEFGYEILEQLTGTEEYMLWKLHKGKKKGTGESVSVFILDAKTNGSDTQTELAKSALKRLKTLRHPNILTYIDSLETEKCLYLVTEYVEPLQFHLNSYSTDFPQSKQQKELFIAWGLFQVVRALKFLNNDGNLQHNSICLGNILVNTAGEWKLGGFENATPSSLMNSLPIKILPSFEKYDPPEKVDSSKLKSATKWSADMWGLGCLIWEVFNGPLKSPSSLKALGNIPKRLASVYCELVGANPSSRPNPSDVLTICRKPGGYFHNDLVECLLFLEEIQIKENTEKAQFFNKLPSLLDSFPENLSRHKVLPQLINAFEFGNAGAAILTPLFKLGSLLTEEEYQKRIVPCVVKLFSSPDRATRVRLLQQLEHFSTHLLPVTVNDNIFPHILSGFTDSNPIIREHTVKSIIFLAPKLNYNNLNVEVLKHFARLQSKDEQGGIRTNTTVCLGKVASFLHPQVRQKVLVSAFTRALRDPFPPARIGGVLALAATQQYYLLNQISHQVLPAMCVLTGDPEREVRDQAFKVIKGFISKLEKVSEDPSLRECMEADVNANASPNVTDMASTWAGWAVSAVTSKFYKSQGSQLPDQGPSLPAGSQTTSATQNPSLVETTVEATRRSDSESNEESVQWGNINELSLSSNTVDDKEEGEGWDIQEDWAPIESFEQDSFATKVTNIRDKTPVPLNTNFEKEESGWESTWNTNNWTTPEGNDESRKKREEKRIQRQKEIEAKRSARQGASSGGGALKLGGKKM</sequence>
<evidence type="ECO:0000256" key="3">
    <source>
        <dbReference type="ARBA" id="ARBA00042347"/>
    </source>
</evidence>
<accession>A0ABR0AZ06</accession>
<dbReference type="InterPro" id="IPR011009">
    <property type="entry name" value="Kinase-like_dom_sf"/>
</dbReference>